<gene>
    <name evidence="11" type="ORF">SLS63_011839</name>
</gene>
<keyword evidence="12" id="KW-1185">Reference proteome</keyword>
<feature type="compositionally biased region" description="Polar residues" evidence="9">
    <location>
        <begin position="1"/>
        <end position="20"/>
    </location>
</feature>
<evidence type="ECO:0000256" key="4">
    <source>
        <dbReference type="ARBA" id="ARBA00022741"/>
    </source>
</evidence>
<evidence type="ECO:0000256" key="2">
    <source>
        <dbReference type="ARBA" id="ARBA00022527"/>
    </source>
</evidence>
<keyword evidence="2" id="KW-0723">Serine/threonine-protein kinase</keyword>
<organism evidence="11 12">
    <name type="scientific">Diaporthe eres</name>
    <name type="common">Phomopsis oblonga</name>
    <dbReference type="NCBI Taxonomy" id="83184"/>
    <lineage>
        <taxon>Eukaryota</taxon>
        <taxon>Fungi</taxon>
        <taxon>Dikarya</taxon>
        <taxon>Ascomycota</taxon>
        <taxon>Pezizomycotina</taxon>
        <taxon>Sordariomycetes</taxon>
        <taxon>Sordariomycetidae</taxon>
        <taxon>Diaporthales</taxon>
        <taxon>Diaporthaceae</taxon>
        <taxon>Diaporthe</taxon>
        <taxon>Diaporthe eres species complex</taxon>
    </lineage>
</organism>
<name>A0ABR1NSW8_DIAER</name>
<keyword evidence="5" id="KW-0418">Kinase</keyword>
<comment type="catalytic activity">
    <reaction evidence="8">
        <text>L-seryl-[protein] + ATP = O-phospho-L-seryl-[protein] + ADP + H(+)</text>
        <dbReference type="Rhea" id="RHEA:17989"/>
        <dbReference type="Rhea" id="RHEA-COMP:9863"/>
        <dbReference type="Rhea" id="RHEA-COMP:11604"/>
        <dbReference type="ChEBI" id="CHEBI:15378"/>
        <dbReference type="ChEBI" id="CHEBI:29999"/>
        <dbReference type="ChEBI" id="CHEBI:30616"/>
        <dbReference type="ChEBI" id="CHEBI:83421"/>
        <dbReference type="ChEBI" id="CHEBI:456216"/>
        <dbReference type="EC" id="2.7.11.1"/>
    </reaction>
</comment>
<evidence type="ECO:0000256" key="7">
    <source>
        <dbReference type="ARBA" id="ARBA00047899"/>
    </source>
</evidence>
<feature type="region of interest" description="Disordered" evidence="9">
    <location>
        <begin position="1"/>
        <end position="23"/>
    </location>
</feature>
<comment type="catalytic activity">
    <reaction evidence="7">
        <text>L-threonyl-[protein] + ATP = O-phospho-L-threonyl-[protein] + ADP + H(+)</text>
        <dbReference type="Rhea" id="RHEA:46608"/>
        <dbReference type="Rhea" id="RHEA-COMP:11060"/>
        <dbReference type="Rhea" id="RHEA-COMP:11605"/>
        <dbReference type="ChEBI" id="CHEBI:15378"/>
        <dbReference type="ChEBI" id="CHEBI:30013"/>
        <dbReference type="ChEBI" id="CHEBI:30616"/>
        <dbReference type="ChEBI" id="CHEBI:61977"/>
        <dbReference type="ChEBI" id="CHEBI:456216"/>
        <dbReference type="EC" id="2.7.11.1"/>
    </reaction>
</comment>
<dbReference type="PANTHER" id="PTHR47634">
    <property type="entry name" value="PROTEIN KINASE DOMAIN-CONTAINING PROTEIN-RELATED"/>
    <property type="match status" value="1"/>
</dbReference>
<dbReference type="InterPro" id="IPR000719">
    <property type="entry name" value="Prot_kinase_dom"/>
</dbReference>
<evidence type="ECO:0000256" key="8">
    <source>
        <dbReference type="ARBA" id="ARBA00048679"/>
    </source>
</evidence>
<dbReference type="Gene3D" id="1.10.510.10">
    <property type="entry name" value="Transferase(Phosphotransferase) domain 1"/>
    <property type="match status" value="1"/>
</dbReference>
<comment type="caution">
    <text evidence="11">The sequence shown here is derived from an EMBL/GenBank/DDBJ whole genome shotgun (WGS) entry which is preliminary data.</text>
</comment>
<sequence length="457" mass="50461">MNTNASNEKAASDESVATNGQDDDQKEFAFKYHPIEDVENLKNYQVGGYHPIAIGDTLKDGRYQIVDKLGHGGYSTIWIARDRDAATQYVSVKICISDKTITSHENEIVHRLLDSDDKRASMILPTLDEFVLDGPNGQHPCIVSPPARMSIAASKSSTHGHNIFPLPSARAIAAQLAQAVAFCHAQGVVHGDLHTGNVLLRFAPEDNIHALSQPAFCERFGEPYQEPVTRIDGGGIGDGVPTHGVAPAFLGCRPQEVTLAESAILLTDFGESYMPSAPGPQRTYCHAPLRVTPPEAHFATGELGFPADIWALACVIWEVVGGSGSLFGSGFFPSNDTLRQDWVHVLGRLPDEWWDAWDGEFRRDLFTEDGAVRDDRPNYFISCGAGLEGRFELLVQEPRREEEMQEFLDEEKAALLEMLRGMLAYKPADRMDAQDVLCTEWMLRWGLPALAELKKSR</sequence>
<dbReference type="PROSITE" id="PS50011">
    <property type="entry name" value="PROTEIN_KINASE_DOM"/>
    <property type="match status" value="1"/>
</dbReference>
<dbReference type="EC" id="2.7.11.1" evidence="1"/>
<evidence type="ECO:0000256" key="9">
    <source>
        <dbReference type="SAM" id="MobiDB-lite"/>
    </source>
</evidence>
<evidence type="ECO:0000313" key="12">
    <source>
        <dbReference type="Proteomes" id="UP001430848"/>
    </source>
</evidence>
<dbReference type="PANTHER" id="PTHR47634:SF9">
    <property type="entry name" value="PROTEIN KINASE DOMAIN-CONTAINING PROTEIN-RELATED"/>
    <property type="match status" value="1"/>
</dbReference>
<keyword evidence="6" id="KW-0067">ATP-binding</keyword>
<dbReference type="SUPFAM" id="SSF56112">
    <property type="entry name" value="Protein kinase-like (PK-like)"/>
    <property type="match status" value="1"/>
</dbReference>
<dbReference type="SMART" id="SM00220">
    <property type="entry name" value="S_TKc"/>
    <property type="match status" value="1"/>
</dbReference>
<dbReference type="InterPro" id="IPR011009">
    <property type="entry name" value="Kinase-like_dom_sf"/>
</dbReference>
<protein>
    <recommendedName>
        <fullName evidence="1">non-specific serine/threonine protein kinase</fullName>
        <ecNumber evidence="1">2.7.11.1</ecNumber>
    </recommendedName>
</protein>
<evidence type="ECO:0000256" key="6">
    <source>
        <dbReference type="ARBA" id="ARBA00022840"/>
    </source>
</evidence>
<evidence type="ECO:0000256" key="1">
    <source>
        <dbReference type="ARBA" id="ARBA00012513"/>
    </source>
</evidence>
<evidence type="ECO:0000259" key="10">
    <source>
        <dbReference type="PROSITE" id="PS50011"/>
    </source>
</evidence>
<dbReference type="InterPro" id="IPR051334">
    <property type="entry name" value="SRPK"/>
</dbReference>
<dbReference type="Gene3D" id="3.30.200.20">
    <property type="entry name" value="Phosphorylase Kinase, domain 1"/>
    <property type="match status" value="1"/>
</dbReference>
<feature type="domain" description="Protein kinase" evidence="10">
    <location>
        <begin position="63"/>
        <end position="442"/>
    </location>
</feature>
<dbReference type="Pfam" id="PF00069">
    <property type="entry name" value="Pkinase"/>
    <property type="match status" value="1"/>
</dbReference>
<dbReference type="Proteomes" id="UP001430848">
    <property type="component" value="Unassembled WGS sequence"/>
</dbReference>
<keyword evidence="3" id="KW-0808">Transferase</keyword>
<dbReference type="EMBL" id="JAKNSF020000119">
    <property type="protein sequence ID" value="KAK7714035.1"/>
    <property type="molecule type" value="Genomic_DNA"/>
</dbReference>
<evidence type="ECO:0000313" key="11">
    <source>
        <dbReference type="EMBL" id="KAK7714035.1"/>
    </source>
</evidence>
<evidence type="ECO:0000256" key="3">
    <source>
        <dbReference type="ARBA" id="ARBA00022679"/>
    </source>
</evidence>
<reference evidence="11 12" key="1">
    <citation type="submission" date="2024-02" db="EMBL/GenBank/DDBJ databases">
        <title>De novo assembly and annotation of 12 fungi associated with fruit tree decline syndrome in Ontario, Canada.</title>
        <authorList>
            <person name="Sulman M."/>
            <person name="Ellouze W."/>
            <person name="Ilyukhin E."/>
        </authorList>
    </citation>
    <scope>NUCLEOTIDE SEQUENCE [LARGE SCALE GENOMIC DNA]</scope>
    <source>
        <strain evidence="11 12">M169</strain>
    </source>
</reference>
<accession>A0ABR1NSW8</accession>
<keyword evidence="4" id="KW-0547">Nucleotide-binding</keyword>
<evidence type="ECO:0000256" key="5">
    <source>
        <dbReference type="ARBA" id="ARBA00022777"/>
    </source>
</evidence>
<proteinExistence type="predicted"/>